<dbReference type="PANTHER" id="PTHR34203">
    <property type="entry name" value="METHYLTRANSFERASE, FKBM FAMILY PROTEIN"/>
    <property type="match status" value="1"/>
</dbReference>
<dbReference type="EMBL" id="MEWX01000026">
    <property type="protein sequence ID" value="OGC80255.1"/>
    <property type="molecule type" value="Genomic_DNA"/>
</dbReference>
<dbReference type="InterPro" id="IPR029063">
    <property type="entry name" value="SAM-dependent_MTases_sf"/>
</dbReference>
<dbReference type="InterPro" id="IPR006342">
    <property type="entry name" value="FkbM_mtfrase"/>
</dbReference>
<dbReference type="Gene3D" id="3.40.50.150">
    <property type="entry name" value="Vaccinia Virus protein VP39"/>
    <property type="match status" value="1"/>
</dbReference>
<gene>
    <name evidence="2" type="ORF">A2943_00055</name>
</gene>
<accession>A0A1F4XF21</accession>
<feature type="domain" description="Methyltransferase FkbM" evidence="1">
    <location>
        <begin position="99"/>
        <end position="250"/>
    </location>
</feature>
<dbReference type="NCBIfam" id="TIGR01444">
    <property type="entry name" value="fkbM_fam"/>
    <property type="match status" value="1"/>
</dbReference>
<dbReference type="InterPro" id="IPR052514">
    <property type="entry name" value="SAM-dependent_MTase"/>
</dbReference>
<comment type="caution">
    <text evidence="2">The sequence shown here is derived from an EMBL/GenBank/DDBJ whole genome shotgun (WGS) entry which is preliminary data.</text>
</comment>
<evidence type="ECO:0000259" key="1">
    <source>
        <dbReference type="Pfam" id="PF05050"/>
    </source>
</evidence>
<evidence type="ECO:0000313" key="3">
    <source>
        <dbReference type="Proteomes" id="UP000176185"/>
    </source>
</evidence>
<dbReference type="Proteomes" id="UP000176185">
    <property type="component" value="Unassembled WGS sequence"/>
</dbReference>
<dbReference type="PANTHER" id="PTHR34203:SF15">
    <property type="entry name" value="SLL1173 PROTEIN"/>
    <property type="match status" value="1"/>
</dbReference>
<sequence>MKYIGRKLISQILYHTHSEKYQNILMWPVARRVLGEQYIETVNIGDDIRMHLYSDMHDMAVKSLLFYSDRVHYAMEPITARLFIKLAKHASCIVAAGGHLGYYSLIAAKHNPLASIYTFEPVSKIYARLVENAKLNNSNIHAEHKALSDTEGEVIMNVDDGQSSVLSGKKKVPQEKVRATTMDAYFSRQKNWPNLILLDVEGYEATVLSGAKETLAHKPDLIMEINLHMIRGAYKGEIQLTQNLKNLGYSLYIIRDNYKHLSMLTTPMEVSVAPFRPGDSSLFTSTWANIFATMKTSAELEKFGIQITD</sequence>
<dbReference type="STRING" id="1797243.A2943_00055"/>
<name>A0A1F4XF21_9BACT</name>
<dbReference type="Pfam" id="PF05050">
    <property type="entry name" value="Methyltransf_21"/>
    <property type="match status" value="1"/>
</dbReference>
<reference evidence="2 3" key="1">
    <citation type="journal article" date="2016" name="Nat. Commun.">
        <title>Thousands of microbial genomes shed light on interconnected biogeochemical processes in an aquifer system.</title>
        <authorList>
            <person name="Anantharaman K."/>
            <person name="Brown C.T."/>
            <person name="Hug L.A."/>
            <person name="Sharon I."/>
            <person name="Castelle C.J."/>
            <person name="Probst A.J."/>
            <person name="Thomas B.C."/>
            <person name="Singh A."/>
            <person name="Wilkins M.J."/>
            <person name="Karaoz U."/>
            <person name="Brodie E.L."/>
            <person name="Williams K.H."/>
            <person name="Hubbard S.S."/>
            <person name="Banfield J.F."/>
        </authorList>
    </citation>
    <scope>NUCLEOTIDE SEQUENCE [LARGE SCALE GENOMIC DNA]</scope>
</reference>
<dbReference type="AlphaFoldDB" id="A0A1F4XF21"/>
<organism evidence="2 3">
    <name type="scientific">Candidatus Adlerbacteria bacterium RIFCSPLOWO2_01_FULL_51_16</name>
    <dbReference type="NCBI Taxonomy" id="1797243"/>
    <lineage>
        <taxon>Bacteria</taxon>
        <taxon>Candidatus Adleribacteriota</taxon>
    </lineage>
</organism>
<protein>
    <recommendedName>
        <fullName evidence="1">Methyltransferase FkbM domain-containing protein</fullName>
    </recommendedName>
</protein>
<evidence type="ECO:0000313" key="2">
    <source>
        <dbReference type="EMBL" id="OGC80255.1"/>
    </source>
</evidence>
<proteinExistence type="predicted"/>
<dbReference type="SUPFAM" id="SSF53335">
    <property type="entry name" value="S-adenosyl-L-methionine-dependent methyltransferases"/>
    <property type="match status" value="1"/>
</dbReference>